<evidence type="ECO:0000256" key="13">
    <source>
        <dbReference type="ARBA" id="ARBA00048152"/>
    </source>
</evidence>
<evidence type="ECO:0000256" key="10">
    <source>
        <dbReference type="ARBA" id="ARBA00022842"/>
    </source>
</evidence>
<evidence type="ECO:0000256" key="12">
    <source>
        <dbReference type="ARBA" id="ARBA00023317"/>
    </source>
</evidence>
<dbReference type="GO" id="GO:0000287">
    <property type="term" value="F:magnesium ion binding"/>
    <property type="evidence" value="ECO:0007669"/>
    <property type="project" value="InterPro"/>
</dbReference>
<dbReference type="EC" id="2.7.1.40" evidence="4 14"/>
<dbReference type="NCBIfam" id="TIGR01064">
    <property type="entry name" value="pyruv_kin"/>
    <property type="match status" value="1"/>
</dbReference>
<dbReference type="SUPFAM" id="SSF51621">
    <property type="entry name" value="Phosphoenolpyruvate/pyruvate domain"/>
    <property type="match status" value="1"/>
</dbReference>
<keyword evidence="5 14" id="KW-0808">Transferase</keyword>
<dbReference type="InterPro" id="IPR015813">
    <property type="entry name" value="Pyrv/PenolPyrv_kinase-like_dom"/>
</dbReference>
<dbReference type="GO" id="GO:0005524">
    <property type="term" value="F:ATP binding"/>
    <property type="evidence" value="ECO:0007669"/>
    <property type="project" value="UniProtKB-KW"/>
</dbReference>
<proteinExistence type="inferred from homology"/>
<feature type="domain" description="Pyruvate kinase barrel" evidence="15">
    <location>
        <begin position="46"/>
        <end position="388"/>
    </location>
</feature>
<dbReference type="GO" id="GO:0004743">
    <property type="term" value="F:pyruvate kinase activity"/>
    <property type="evidence" value="ECO:0007669"/>
    <property type="project" value="UniProtKB-EC"/>
</dbReference>
<name>A0A7S0KRI8_MICPS</name>
<dbReference type="InterPro" id="IPR011037">
    <property type="entry name" value="Pyrv_Knase-like_insert_dom_sf"/>
</dbReference>
<dbReference type="InterPro" id="IPR015793">
    <property type="entry name" value="Pyrv_Knase_brl"/>
</dbReference>
<dbReference type="GO" id="GO:0016301">
    <property type="term" value="F:kinase activity"/>
    <property type="evidence" value="ECO:0007669"/>
    <property type="project" value="UniProtKB-KW"/>
</dbReference>
<keyword evidence="6" id="KW-0479">Metal-binding</keyword>
<dbReference type="SUPFAM" id="SSF50800">
    <property type="entry name" value="PK beta-barrel domain-like"/>
    <property type="match status" value="1"/>
</dbReference>
<evidence type="ECO:0000256" key="6">
    <source>
        <dbReference type="ARBA" id="ARBA00022723"/>
    </source>
</evidence>
<dbReference type="PRINTS" id="PR01050">
    <property type="entry name" value="PYRUVTKNASE"/>
</dbReference>
<keyword evidence="12" id="KW-0670">Pyruvate</keyword>
<evidence type="ECO:0000259" key="16">
    <source>
        <dbReference type="Pfam" id="PF02887"/>
    </source>
</evidence>
<comment type="similarity">
    <text evidence="3 14">Belongs to the pyruvate kinase family.</text>
</comment>
<dbReference type="InterPro" id="IPR040442">
    <property type="entry name" value="Pyrv_kinase-like_dom_sf"/>
</dbReference>
<dbReference type="EMBL" id="HBEV01009678">
    <property type="protein sequence ID" value="CAD8589994.1"/>
    <property type="molecule type" value="Transcribed_RNA"/>
</dbReference>
<dbReference type="Pfam" id="PF02887">
    <property type="entry name" value="PK_C"/>
    <property type="match status" value="1"/>
</dbReference>
<dbReference type="InterPro" id="IPR015806">
    <property type="entry name" value="Pyrv_Knase_insert_dom_sf"/>
</dbReference>
<dbReference type="Gene3D" id="3.40.1380.20">
    <property type="entry name" value="Pyruvate kinase, C-terminal domain"/>
    <property type="match status" value="1"/>
</dbReference>
<keyword evidence="8 14" id="KW-0418">Kinase</keyword>
<evidence type="ECO:0000256" key="9">
    <source>
        <dbReference type="ARBA" id="ARBA00022840"/>
    </source>
</evidence>
<dbReference type="SUPFAM" id="SSF52935">
    <property type="entry name" value="PK C-terminal domain-like"/>
    <property type="match status" value="1"/>
</dbReference>
<evidence type="ECO:0000256" key="11">
    <source>
        <dbReference type="ARBA" id="ARBA00023152"/>
    </source>
</evidence>
<dbReference type="GO" id="GO:0030955">
    <property type="term" value="F:potassium ion binding"/>
    <property type="evidence" value="ECO:0007669"/>
    <property type="project" value="InterPro"/>
</dbReference>
<evidence type="ECO:0000256" key="8">
    <source>
        <dbReference type="ARBA" id="ARBA00022777"/>
    </source>
</evidence>
<keyword evidence="10 14" id="KW-0460">Magnesium</keyword>
<evidence type="ECO:0000256" key="4">
    <source>
        <dbReference type="ARBA" id="ARBA00012142"/>
    </source>
</evidence>
<dbReference type="Gene3D" id="2.40.33.10">
    <property type="entry name" value="PK beta-barrel domain-like"/>
    <property type="match status" value="1"/>
</dbReference>
<comment type="cofactor">
    <cofactor evidence="1">
        <name>K(+)</name>
        <dbReference type="ChEBI" id="CHEBI:29103"/>
    </cofactor>
</comment>
<dbReference type="InterPro" id="IPR015795">
    <property type="entry name" value="Pyrv_Knase_C"/>
</dbReference>
<dbReference type="PROSITE" id="PS00110">
    <property type="entry name" value="PYRUVATE_KINASE"/>
    <property type="match status" value="1"/>
</dbReference>
<sequence length="551" mass="59733">MSYVDLTRYDSSANIVQKKLGQDEDLRGLSSILQESDDPSSSNALTKVICTVGVKSRTVPELVALLEAGMTTARFDFSWGSMEYHTHTLNNLREAMKQTKILCATMLDTRGPEIGVQLAPQDVSSFDPRAPKTKVALEQGNRVTLTTDLSVPASSEFLPVNNPDLVHFVEAGDDVFVGQYLFTGSETSSVYLKVDEVDAKAGHIYCTCKNTARLGGVLLTVQVSNKGDDLPTLSEWDRHVIEHWAVPNQIDFISLSFTPNAQAVYECREFVRSVGGEGVSIVAKVERLSALTHVDAIVEASDGVILSRGNLGLDMPPEKVFLSQKMVLHKCNNAGKPAVITRVVDTMTETPRPTRAEATDVANAVLDGADAIMLGAETLRGQFAPKAVETVRRICRQAENVFDHENHYQMQLPPAMVESGLLSQAEALASSAVRAASKVGASMIIVFTRTGHTAQLVSKYRPNMPIVSLVIPRILQNSIRWVLEGERAARQGLLHRGLVPLLANPINSDPNSLLNVVFARGKARGELSKGDQVVVIQKVGTTSVVKVVAVA</sequence>
<dbReference type="AlphaFoldDB" id="A0A7S0KRI8"/>
<comment type="catalytic activity">
    <reaction evidence="13 14">
        <text>pyruvate + ATP = phosphoenolpyruvate + ADP + H(+)</text>
        <dbReference type="Rhea" id="RHEA:18157"/>
        <dbReference type="ChEBI" id="CHEBI:15361"/>
        <dbReference type="ChEBI" id="CHEBI:15378"/>
        <dbReference type="ChEBI" id="CHEBI:30616"/>
        <dbReference type="ChEBI" id="CHEBI:58702"/>
        <dbReference type="ChEBI" id="CHEBI:456216"/>
        <dbReference type="EC" id="2.7.1.40"/>
    </reaction>
</comment>
<evidence type="ECO:0000256" key="3">
    <source>
        <dbReference type="ARBA" id="ARBA00008663"/>
    </source>
</evidence>
<evidence type="ECO:0000256" key="7">
    <source>
        <dbReference type="ARBA" id="ARBA00022741"/>
    </source>
</evidence>
<gene>
    <name evidence="17" type="ORF">MSP1404_LOCUS7398</name>
</gene>
<dbReference type="UniPathway" id="UPA00109">
    <property type="reaction ID" value="UER00188"/>
</dbReference>
<accession>A0A7S0KRI8</accession>
<organism evidence="17">
    <name type="scientific">Micromonas pusilla</name>
    <name type="common">Picoplanktonic green alga</name>
    <name type="synonym">Chromulina pusilla</name>
    <dbReference type="NCBI Taxonomy" id="38833"/>
    <lineage>
        <taxon>Eukaryota</taxon>
        <taxon>Viridiplantae</taxon>
        <taxon>Chlorophyta</taxon>
        <taxon>Mamiellophyceae</taxon>
        <taxon>Mamiellales</taxon>
        <taxon>Mamiellaceae</taxon>
        <taxon>Micromonas</taxon>
    </lineage>
</organism>
<evidence type="ECO:0000256" key="14">
    <source>
        <dbReference type="RuleBase" id="RU000504"/>
    </source>
</evidence>
<comment type="pathway">
    <text evidence="2 14">Carbohydrate degradation; glycolysis; pyruvate from D-glyceraldehyde 3-phosphate: step 5/5.</text>
</comment>
<evidence type="ECO:0000256" key="5">
    <source>
        <dbReference type="ARBA" id="ARBA00022679"/>
    </source>
</evidence>
<feature type="domain" description="Pyruvate kinase C-terminal" evidence="16">
    <location>
        <begin position="426"/>
        <end position="548"/>
    </location>
</feature>
<dbReference type="Gene3D" id="3.20.20.60">
    <property type="entry name" value="Phosphoenolpyruvate-binding domains"/>
    <property type="match status" value="1"/>
</dbReference>
<evidence type="ECO:0000313" key="17">
    <source>
        <dbReference type="EMBL" id="CAD8589994.1"/>
    </source>
</evidence>
<dbReference type="InterPro" id="IPR001697">
    <property type="entry name" value="Pyr_Knase"/>
</dbReference>
<dbReference type="InterPro" id="IPR036918">
    <property type="entry name" value="Pyrv_Knase_C_sf"/>
</dbReference>
<keyword evidence="9" id="KW-0067">ATP-binding</keyword>
<dbReference type="InterPro" id="IPR018209">
    <property type="entry name" value="Pyrv_Knase_AS"/>
</dbReference>
<protein>
    <recommendedName>
        <fullName evidence="4 14">Pyruvate kinase</fullName>
        <ecNumber evidence="4 14">2.7.1.40</ecNumber>
    </recommendedName>
</protein>
<keyword evidence="7" id="KW-0547">Nucleotide-binding</keyword>
<evidence type="ECO:0000256" key="1">
    <source>
        <dbReference type="ARBA" id="ARBA00001958"/>
    </source>
</evidence>
<evidence type="ECO:0000256" key="2">
    <source>
        <dbReference type="ARBA" id="ARBA00004997"/>
    </source>
</evidence>
<evidence type="ECO:0000259" key="15">
    <source>
        <dbReference type="Pfam" id="PF00224"/>
    </source>
</evidence>
<keyword evidence="11 14" id="KW-0324">Glycolysis</keyword>
<dbReference type="PANTHER" id="PTHR11817">
    <property type="entry name" value="PYRUVATE KINASE"/>
    <property type="match status" value="1"/>
</dbReference>
<dbReference type="Pfam" id="PF00224">
    <property type="entry name" value="PK"/>
    <property type="match status" value="1"/>
</dbReference>
<reference evidence="17" key="1">
    <citation type="submission" date="2021-01" db="EMBL/GenBank/DDBJ databases">
        <authorList>
            <person name="Corre E."/>
            <person name="Pelletier E."/>
            <person name="Niang G."/>
            <person name="Scheremetjew M."/>
            <person name="Finn R."/>
            <person name="Kale V."/>
            <person name="Holt S."/>
            <person name="Cochrane G."/>
            <person name="Meng A."/>
            <person name="Brown T."/>
            <person name="Cohen L."/>
        </authorList>
    </citation>
    <scope>NUCLEOTIDE SEQUENCE</scope>
    <source>
        <strain evidence="17">CCMP494</strain>
    </source>
</reference>